<protein>
    <recommendedName>
        <fullName evidence="2">DNA/pantothenate metabolism flavoprotein C-terminal domain-containing protein</fullName>
    </recommendedName>
</protein>
<keyword evidence="4" id="KW-1185">Reference proteome</keyword>
<dbReference type="EMBL" id="JAPWDV010000001">
    <property type="protein sequence ID" value="KAJ6224335.1"/>
    <property type="molecule type" value="Genomic_DNA"/>
</dbReference>
<accession>A0A9Q0RS59</accession>
<comment type="caution">
    <text evidence="3">The sequence shown here is derived from an EMBL/GenBank/DDBJ whole genome shotgun (WGS) entry which is preliminary data.</text>
</comment>
<dbReference type="InterPro" id="IPR035929">
    <property type="entry name" value="CoaB-like_sf"/>
</dbReference>
<dbReference type="Pfam" id="PF04127">
    <property type="entry name" value="DFP"/>
    <property type="match status" value="1"/>
</dbReference>
<evidence type="ECO:0000256" key="1">
    <source>
        <dbReference type="ARBA" id="ARBA00005703"/>
    </source>
</evidence>
<dbReference type="PANTHER" id="PTHR12290">
    <property type="entry name" value="CORNICHON-RELATED"/>
    <property type="match status" value="1"/>
</dbReference>
<dbReference type="Gene3D" id="3.40.50.10300">
    <property type="entry name" value="CoaB-like"/>
    <property type="match status" value="1"/>
</dbReference>
<sequence>MDEINLQRQSSTNDELVLIEEFFAQLTKPKNLDSIRDKAREFCQRNSHLKIALVTSGGTTIPIELNTVRFVDNFSAGTRGSASTEYLLKTEQYAVIFLFRHKSLEPFWRHFSSDELFSHLDVNPETNQVTVCPSFQPKLKEVISEQKKSENRLLKITFTTLSEYLFTLRELTMVLNELGSKAMLYLAAAVSDFYIPPENLAIHKIQSSEPLRLHFELVPKVLRPLVKFWVPDAFVISFKLETDENILLLKARNALKRYGHKLVIANELNTRKHKVTLVTEIDSESIQINSQNDEIEIEQLIVANVVERHNQFIHDQSSR</sequence>
<dbReference type="OMA" id="LERYQHH"/>
<dbReference type="SUPFAM" id="SSF102645">
    <property type="entry name" value="CoaB-like"/>
    <property type="match status" value="1"/>
</dbReference>
<evidence type="ECO:0000313" key="4">
    <source>
        <dbReference type="Proteomes" id="UP001142055"/>
    </source>
</evidence>
<dbReference type="AlphaFoldDB" id="A0A9Q0RS59"/>
<proteinExistence type="inferred from homology"/>
<comment type="similarity">
    <text evidence="1">Belongs to the PPC synthetase family.</text>
</comment>
<name>A0A9Q0RS59_BLOTA</name>
<evidence type="ECO:0000259" key="2">
    <source>
        <dbReference type="Pfam" id="PF04127"/>
    </source>
</evidence>
<dbReference type="GO" id="GO:0015937">
    <property type="term" value="P:coenzyme A biosynthetic process"/>
    <property type="evidence" value="ECO:0007669"/>
    <property type="project" value="UniProtKB-ARBA"/>
</dbReference>
<gene>
    <name evidence="3" type="ORF">RDWZM_002880</name>
</gene>
<organism evidence="3 4">
    <name type="scientific">Blomia tropicalis</name>
    <name type="common">Mite</name>
    <dbReference type="NCBI Taxonomy" id="40697"/>
    <lineage>
        <taxon>Eukaryota</taxon>
        <taxon>Metazoa</taxon>
        <taxon>Ecdysozoa</taxon>
        <taxon>Arthropoda</taxon>
        <taxon>Chelicerata</taxon>
        <taxon>Arachnida</taxon>
        <taxon>Acari</taxon>
        <taxon>Acariformes</taxon>
        <taxon>Sarcoptiformes</taxon>
        <taxon>Astigmata</taxon>
        <taxon>Glycyphagoidea</taxon>
        <taxon>Echimyopodidae</taxon>
        <taxon>Blomia</taxon>
    </lineage>
</organism>
<reference evidence="3" key="1">
    <citation type="submission" date="2022-12" db="EMBL/GenBank/DDBJ databases">
        <title>Genome assemblies of Blomia tropicalis.</title>
        <authorList>
            <person name="Cui Y."/>
        </authorList>
    </citation>
    <scope>NUCLEOTIDE SEQUENCE</scope>
    <source>
        <tissue evidence="3">Adult mites</tissue>
    </source>
</reference>
<dbReference type="Proteomes" id="UP001142055">
    <property type="component" value="Chromosome 1"/>
</dbReference>
<dbReference type="InterPro" id="IPR007085">
    <property type="entry name" value="DNA/pantothenate-metab_flavo_C"/>
</dbReference>
<dbReference type="GO" id="GO:0003824">
    <property type="term" value="F:catalytic activity"/>
    <property type="evidence" value="ECO:0007669"/>
    <property type="project" value="UniProtKB-ARBA"/>
</dbReference>
<dbReference type="OrthoDB" id="70224at2759"/>
<feature type="domain" description="DNA/pantothenate metabolism flavoprotein C-terminal" evidence="2">
    <location>
        <begin position="173"/>
        <end position="279"/>
    </location>
</feature>
<evidence type="ECO:0000313" key="3">
    <source>
        <dbReference type="EMBL" id="KAJ6224335.1"/>
    </source>
</evidence>